<accession>A0A4Y2AUD2</accession>
<keyword evidence="4" id="KW-1185">Reference proteome</keyword>
<evidence type="ECO:0000313" key="4">
    <source>
        <dbReference type="Proteomes" id="UP000499080"/>
    </source>
</evidence>
<feature type="compositionally biased region" description="Basic and acidic residues" evidence="1">
    <location>
        <begin position="1470"/>
        <end position="1481"/>
    </location>
</feature>
<gene>
    <name evidence="3" type="ORF">AVEN_165344_1</name>
</gene>
<feature type="chain" id="PRO_5021311842" evidence="2">
    <location>
        <begin position="24"/>
        <end position="1685"/>
    </location>
</feature>
<feature type="compositionally biased region" description="Polar residues" evidence="1">
    <location>
        <begin position="674"/>
        <end position="684"/>
    </location>
</feature>
<feature type="region of interest" description="Disordered" evidence="1">
    <location>
        <begin position="667"/>
        <end position="689"/>
    </location>
</feature>
<reference evidence="3 4" key="1">
    <citation type="journal article" date="2019" name="Sci. Rep.">
        <title>Orb-weaving spider Araneus ventricosus genome elucidates the spidroin gene catalogue.</title>
        <authorList>
            <person name="Kono N."/>
            <person name="Nakamura H."/>
            <person name="Ohtoshi R."/>
            <person name="Moran D.A.P."/>
            <person name="Shinohara A."/>
            <person name="Yoshida Y."/>
            <person name="Fujiwara M."/>
            <person name="Mori M."/>
            <person name="Tomita M."/>
            <person name="Arakawa K."/>
        </authorList>
    </citation>
    <scope>NUCLEOTIDE SEQUENCE [LARGE SCALE GENOMIC DNA]</scope>
</reference>
<feature type="compositionally biased region" description="Low complexity" evidence="1">
    <location>
        <begin position="125"/>
        <end position="138"/>
    </location>
</feature>
<feature type="region of interest" description="Disordered" evidence="1">
    <location>
        <begin position="1470"/>
        <end position="1505"/>
    </location>
</feature>
<feature type="compositionally biased region" description="Polar residues" evidence="1">
    <location>
        <begin position="1059"/>
        <end position="1071"/>
    </location>
</feature>
<keyword evidence="2" id="KW-0732">Signal</keyword>
<feature type="compositionally biased region" description="Polar residues" evidence="1">
    <location>
        <begin position="1485"/>
        <end position="1494"/>
    </location>
</feature>
<dbReference type="Proteomes" id="UP000499080">
    <property type="component" value="Unassembled WGS sequence"/>
</dbReference>
<sequence length="1685" mass="191179">MSKIQMIFCFLLLGGYAIRNIYCEELFSNDDFRILPGGSRPQWSQFLFLGSQNTQNPHSNGYFYQIDPHKQTHHKILPPNERLRVPLLINQMTNFRLYEQRNNKEIQESLHGRGMQAFPPRRDFQANNQQRPPLNQNNGYFSGAPQGVGSANLERNVYQIPNRRILSSASGPIKTELKEQTYFPHQNFEHIKMNTESARLHRDPLRENQNQRINAHRIPIQINAESNGQTGVSHQNVEHVKVNAETAQLSTSLQRENQNERINIKSQKVSAIVPRKQFCNLAPCLNDSAEFASEGNTNGIKNGSPIAFLNNSRPQFDNKLHRKNMNQSPLIRNITHQSTPESIIKPQNSQQSFIRSNVKPSHILGVNLKTQENRTKLDDVQSPASITTHKSKIKKLPSTSQIRGSQRYWRKVTRVQSIPPAQNKHLIQDFIMTTTERSITSVQQLPPQANTTEISKLDYTDEDVLFSDSFSTPLFGQRLRHVKTLSQQNKKTNIQNHSSIAIDSSKTENLQTSQMNHKTLNNIKRKQYENSLAELNKTIFSLFWNSERLPIKNESQSSMYEEDLLQENVPEISNIKSITHGIDNGSLKLVSYPDYILGSTTFHTTGEKIYTTEDIPNRKLKPNSFTTIRKIGMTAEQDGGKQKPKQPFQSIRSHQSVLEREISPLVSPQLHPPNISSYKPTSTPAHHRATDPYISQTEDFYKQERPNNDMKNMKNRNSNKQKLNAGFQSFRSPVEIERETNPLDSPQQHDTESYELTATTELQKPTEPNIFQTDYIKGLKNAVLKLKVQVLPISKNETSEKNDAEIKPDSIHHLHVFTNVYSKLPPNQIQSYFAPVKQYYIPPSHYHYPKFSYAPDPVSNPQNQFSFITPSFQEWQRQERNKTVKPTIRDQEPIIDNSDPHFSAKSAFSRNTEEVTPATETTTPPPHKSKAVKSANKKLEKIREKEETETSTTVISSGSHNQVFHFGLNGSFKPVINVISAKTSELPREVYDKQKNIKIDNHRGMQFSPAPEVSTNSKNKCDTQSFSGSSVNCNSNLKNENVRLEITSTESKHKDRLTATESPAVSNQSGRLKSFIPTRKVPFRLLTNRENQKSSLETESSTTLQQQNFYRNNTTDRKAHVIWSKNRGSKNDSSSVGGIPIVSKKQNDFYRSLNGNRGISILQSLKLENSSMMKSTAYLARNNNTSNLYNMKTPYPDGKSLLPQIKDTQVNNRTTEKANISNFSLHSSDNNSSRDSVIQPLTKTSQVKITYEPPTITDIKNNNDKLIYPTKDEFPIVKQGGIFLLNLSQVSNFNQNVSGDLTKLTQSSDDVILSDSKRKEVKLHANETKETFKAIVPLEIDENNATTAELRITTVTTDNYNEIRETTTFKSQTDLENKVIISTTNETDSMISTTENPKSKDVLSTNVIESTLKETSNKLLEYVSATSILDDVSTEKPTTGELSSNHSTEFGTIIQNIPFFEESGKMMKIEKQKPEAKHSVPSEKGLSQNNTENSVKTDEESNQNTTQSMNILNEFQNAILLQQPLNISIHSQSNNSISEEIFRTKEDLKINEKNKPKTSNEKDFNSNEGIVLTERTTPMQKIRTADFTEINDKNATFSDITHNKTVESLNERSSENNTNLDASSFVDEMGIDIKTPVNRISNFTEQRNSIVMVTNEPPTTELNTIGIGTAISILENESQLITSHD</sequence>
<organism evidence="3 4">
    <name type="scientific">Araneus ventricosus</name>
    <name type="common">Orbweaver spider</name>
    <name type="synonym">Epeira ventricosa</name>
    <dbReference type="NCBI Taxonomy" id="182803"/>
    <lineage>
        <taxon>Eukaryota</taxon>
        <taxon>Metazoa</taxon>
        <taxon>Ecdysozoa</taxon>
        <taxon>Arthropoda</taxon>
        <taxon>Chelicerata</taxon>
        <taxon>Arachnida</taxon>
        <taxon>Araneae</taxon>
        <taxon>Araneomorphae</taxon>
        <taxon>Entelegynae</taxon>
        <taxon>Araneoidea</taxon>
        <taxon>Araneidae</taxon>
        <taxon>Araneus</taxon>
    </lineage>
</organism>
<feature type="region of interest" description="Disordered" evidence="1">
    <location>
        <begin position="892"/>
        <end position="934"/>
    </location>
</feature>
<feature type="region of interest" description="Disordered" evidence="1">
    <location>
        <begin position="1048"/>
        <end position="1071"/>
    </location>
</feature>
<evidence type="ECO:0000256" key="2">
    <source>
        <dbReference type="SAM" id="SignalP"/>
    </source>
</evidence>
<protein>
    <submittedName>
        <fullName evidence="3">Uncharacterized protein</fullName>
    </submittedName>
</protein>
<evidence type="ECO:0000256" key="1">
    <source>
        <dbReference type="SAM" id="MobiDB-lite"/>
    </source>
</evidence>
<feature type="region of interest" description="Disordered" evidence="1">
    <location>
        <begin position="123"/>
        <end position="147"/>
    </location>
</feature>
<evidence type="ECO:0000313" key="3">
    <source>
        <dbReference type="EMBL" id="GBL83127.1"/>
    </source>
</evidence>
<dbReference type="EMBL" id="BGPR01000031">
    <property type="protein sequence ID" value="GBL83127.1"/>
    <property type="molecule type" value="Genomic_DNA"/>
</dbReference>
<comment type="caution">
    <text evidence="3">The sequence shown here is derived from an EMBL/GenBank/DDBJ whole genome shotgun (WGS) entry which is preliminary data.</text>
</comment>
<dbReference type="OrthoDB" id="6431896at2759"/>
<name>A0A4Y2AUD2_ARAVE</name>
<feature type="signal peptide" evidence="2">
    <location>
        <begin position="1"/>
        <end position="23"/>
    </location>
</feature>
<proteinExistence type="predicted"/>